<sequence>MLFVGGDKTHLDRKLSDLCTELQIVLIALYCKATRIIQPCDVSTFKPLKDSWRNGIVNWRRHHPAEDISKENFAPILKIVIDERNNLQDTALTSDLINIPTEYVNLYGTNDIDINDIPIIIEEVGLEGNVIAEWQQTNT</sequence>
<dbReference type="OrthoDB" id="6773793at2759"/>
<dbReference type="Pfam" id="PF03184">
    <property type="entry name" value="DDE_1"/>
    <property type="match status" value="1"/>
</dbReference>
<reference evidence="2" key="1">
    <citation type="submission" date="2019-08" db="EMBL/GenBank/DDBJ databases">
        <title>The genome of the North American firefly Photinus pyralis.</title>
        <authorList>
            <consortium name="Photinus pyralis genome working group"/>
            <person name="Fallon T.R."/>
            <person name="Sander Lower S.E."/>
            <person name="Weng J.-K."/>
        </authorList>
    </citation>
    <scope>NUCLEOTIDE SEQUENCE</scope>
    <source>
        <strain evidence="2">TRF0915ILg1</strain>
        <tissue evidence="2">Whole body</tissue>
    </source>
</reference>
<dbReference type="EMBL" id="VTPC01076197">
    <property type="protein sequence ID" value="KAF2888542.1"/>
    <property type="molecule type" value="Genomic_DNA"/>
</dbReference>
<evidence type="ECO:0000313" key="2">
    <source>
        <dbReference type="EMBL" id="KAF2888542.1"/>
    </source>
</evidence>
<dbReference type="InterPro" id="IPR004875">
    <property type="entry name" value="DDE_SF_endonuclease_dom"/>
</dbReference>
<dbReference type="GO" id="GO:0003676">
    <property type="term" value="F:nucleic acid binding"/>
    <property type="evidence" value="ECO:0007669"/>
    <property type="project" value="InterPro"/>
</dbReference>
<keyword evidence="3" id="KW-1185">Reference proteome</keyword>
<gene>
    <name evidence="2" type="ORF">ILUMI_17631</name>
</gene>
<evidence type="ECO:0000259" key="1">
    <source>
        <dbReference type="Pfam" id="PF03184"/>
    </source>
</evidence>
<organism evidence="2 3">
    <name type="scientific">Ignelater luminosus</name>
    <name type="common">Cucubano</name>
    <name type="synonym">Pyrophorus luminosus</name>
    <dbReference type="NCBI Taxonomy" id="2038154"/>
    <lineage>
        <taxon>Eukaryota</taxon>
        <taxon>Metazoa</taxon>
        <taxon>Ecdysozoa</taxon>
        <taxon>Arthropoda</taxon>
        <taxon>Hexapoda</taxon>
        <taxon>Insecta</taxon>
        <taxon>Pterygota</taxon>
        <taxon>Neoptera</taxon>
        <taxon>Endopterygota</taxon>
        <taxon>Coleoptera</taxon>
        <taxon>Polyphaga</taxon>
        <taxon>Elateriformia</taxon>
        <taxon>Elateroidea</taxon>
        <taxon>Elateridae</taxon>
        <taxon>Agrypninae</taxon>
        <taxon>Pyrophorini</taxon>
        <taxon>Ignelater</taxon>
    </lineage>
</organism>
<feature type="domain" description="DDE-1" evidence="1">
    <location>
        <begin position="1"/>
        <end position="78"/>
    </location>
</feature>
<dbReference type="Proteomes" id="UP000801492">
    <property type="component" value="Unassembled WGS sequence"/>
</dbReference>
<dbReference type="AlphaFoldDB" id="A0A8K0CNP3"/>
<evidence type="ECO:0000313" key="3">
    <source>
        <dbReference type="Proteomes" id="UP000801492"/>
    </source>
</evidence>
<proteinExistence type="predicted"/>
<protein>
    <recommendedName>
        <fullName evidence="1">DDE-1 domain-containing protein</fullName>
    </recommendedName>
</protein>
<accession>A0A8K0CNP3</accession>
<name>A0A8K0CNP3_IGNLU</name>
<comment type="caution">
    <text evidence="2">The sequence shown here is derived from an EMBL/GenBank/DDBJ whole genome shotgun (WGS) entry which is preliminary data.</text>
</comment>